<comment type="similarity">
    <text evidence="1 4">Belongs to the glycerate kinase type-1 family.</text>
</comment>
<dbReference type="GO" id="GO:0016301">
    <property type="term" value="F:kinase activity"/>
    <property type="evidence" value="ECO:0007669"/>
    <property type="project" value="UniProtKB-KW"/>
</dbReference>
<reference evidence="6" key="1">
    <citation type="journal article" date="2019" name="Int. J. Syst. Evol. Microbiol.">
        <title>The Global Catalogue of Microorganisms (GCM) 10K type strain sequencing project: providing services to taxonomists for standard genome sequencing and annotation.</title>
        <authorList>
            <consortium name="The Broad Institute Genomics Platform"/>
            <consortium name="The Broad Institute Genome Sequencing Center for Infectious Disease"/>
            <person name="Wu L."/>
            <person name="Ma J."/>
        </authorList>
    </citation>
    <scope>NUCLEOTIDE SEQUENCE [LARGE SCALE GENOMIC DNA]</scope>
    <source>
        <strain evidence="6">CGMCC 4.1641</strain>
    </source>
</reference>
<dbReference type="Pfam" id="PF02595">
    <property type="entry name" value="Gly_kinase"/>
    <property type="match status" value="1"/>
</dbReference>
<dbReference type="InterPro" id="IPR004381">
    <property type="entry name" value="Glycerate_kinase"/>
</dbReference>
<sequence length="382" mass="40538">MRIIIAPDSFKECLSAREVALSLKKGFEAEIPSAKVDVFPMADGGEGTIDALVYSTSGRKVEVRATGPLGVETNSCYGVLGDNETVIIEVASIAGLQMISERNPMITTSYGMGELINHALNEGYRNFLFGLGGSATIDCGIGMLQALGAVFLDQKGAHVPPIGSALEKIHTVDFSGVNPLLAECELIVASDVENVLCGLKGAAYVFGAQKGAKKDEIVELDRGLQHYAALCEKALGKSLQNIPGAGAAGGLGFAFLVLGAKIQSGAQIVAKAMGLEQHIKAADWVITGEGRSDFQSVYGKVPVYVAKIAKQYHVKSLLISGALGDGYEQLYDYFVSCRSITQGPISLQESMKNAKQLLIDSSRDLARLIKLVDCNRTVVNLF</sequence>
<evidence type="ECO:0000256" key="1">
    <source>
        <dbReference type="ARBA" id="ARBA00006284"/>
    </source>
</evidence>
<evidence type="ECO:0000256" key="3">
    <source>
        <dbReference type="ARBA" id="ARBA00022777"/>
    </source>
</evidence>
<gene>
    <name evidence="5" type="ORF">ACFO1S_17900</name>
</gene>
<evidence type="ECO:0000313" key="5">
    <source>
        <dbReference type="EMBL" id="MFC4305307.1"/>
    </source>
</evidence>
<name>A0ABV8SEL2_9BACL</name>
<dbReference type="Gene3D" id="3.90.1510.10">
    <property type="entry name" value="Glycerate kinase, domain 2"/>
    <property type="match status" value="1"/>
</dbReference>
<evidence type="ECO:0000256" key="4">
    <source>
        <dbReference type="PIRNR" id="PIRNR006078"/>
    </source>
</evidence>
<dbReference type="PANTHER" id="PTHR21599">
    <property type="entry name" value="GLYCERATE KINASE"/>
    <property type="match status" value="1"/>
</dbReference>
<dbReference type="InterPro" id="IPR018193">
    <property type="entry name" value="Glyc_kinase_flavodox-like_fold"/>
</dbReference>
<evidence type="ECO:0000256" key="2">
    <source>
        <dbReference type="ARBA" id="ARBA00022679"/>
    </source>
</evidence>
<dbReference type="PIRSF" id="PIRSF006078">
    <property type="entry name" value="GlxK"/>
    <property type="match status" value="1"/>
</dbReference>
<comment type="caution">
    <text evidence="5">The sequence shown here is derived from an EMBL/GenBank/DDBJ whole genome shotgun (WGS) entry which is preliminary data.</text>
</comment>
<keyword evidence="6" id="KW-1185">Reference proteome</keyword>
<keyword evidence="2 4" id="KW-0808">Transferase</keyword>
<organism evidence="5 6">
    <name type="scientific">Cohnella boryungensis</name>
    <dbReference type="NCBI Taxonomy" id="768479"/>
    <lineage>
        <taxon>Bacteria</taxon>
        <taxon>Bacillati</taxon>
        <taxon>Bacillota</taxon>
        <taxon>Bacilli</taxon>
        <taxon>Bacillales</taxon>
        <taxon>Paenibacillaceae</taxon>
        <taxon>Cohnella</taxon>
    </lineage>
</organism>
<keyword evidence="3 4" id="KW-0418">Kinase</keyword>
<proteinExistence type="inferred from homology"/>
<dbReference type="Proteomes" id="UP001595755">
    <property type="component" value="Unassembled WGS sequence"/>
</dbReference>
<dbReference type="NCBIfam" id="TIGR00045">
    <property type="entry name" value="glycerate kinase"/>
    <property type="match status" value="1"/>
</dbReference>
<dbReference type="Gene3D" id="3.40.50.10350">
    <property type="entry name" value="Glycerate kinase, domain 1"/>
    <property type="match status" value="1"/>
</dbReference>
<dbReference type="InterPro" id="IPR036129">
    <property type="entry name" value="Glycerate_kinase_sf"/>
</dbReference>
<dbReference type="RefSeq" id="WP_204603934.1">
    <property type="nucleotide sequence ID" value="NZ_JBHSED010000036.1"/>
</dbReference>
<protein>
    <submittedName>
        <fullName evidence="5">Glycerate kinase</fullName>
    </submittedName>
</protein>
<dbReference type="InterPro" id="IPR018197">
    <property type="entry name" value="Glycerate_kinase_RE-like"/>
</dbReference>
<accession>A0ABV8SEL2</accession>
<evidence type="ECO:0000313" key="6">
    <source>
        <dbReference type="Proteomes" id="UP001595755"/>
    </source>
</evidence>
<dbReference type="PANTHER" id="PTHR21599:SF0">
    <property type="entry name" value="GLYCERATE KINASE"/>
    <property type="match status" value="1"/>
</dbReference>
<dbReference type="EMBL" id="JBHSED010000036">
    <property type="protein sequence ID" value="MFC4305307.1"/>
    <property type="molecule type" value="Genomic_DNA"/>
</dbReference>
<dbReference type="SUPFAM" id="SSF110738">
    <property type="entry name" value="Glycerate kinase I"/>
    <property type="match status" value="1"/>
</dbReference>